<dbReference type="RefSeq" id="WP_053390294.1">
    <property type="nucleotide sequence ID" value="NZ_KP868646.1"/>
</dbReference>
<keyword evidence="1" id="KW-0614">Plasmid</keyword>
<reference evidence="1" key="1">
    <citation type="journal article" date="2015" name="Antimicrob. Agents Chemother.">
        <title>Characterization of an Enterobacter cloacae Strain Producing both KPC and NDM Carbapenemases by Whole-Genome Sequencing.</title>
        <authorList>
            <person name="Wu W."/>
            <person name="Feng Y."/>
            <person name="Carattoli A."/>
            <person name="Zong Z."/>
        </authorList>
    </citation>
    <scope>NUCLEOTIDE SEQUENCE</scope>
    <source>
        <strain evidence="1">WCHECl-14653</strain>
        <plasmid evidence="1">pKPC2-EC14653</plasmid>
    </source>
</reference>
<evidence type="ECO:0000313" key="1">
    <source>
        <dbReference type="EMBL" id="AKN19678.1"/>
    </source>
</evidence>
<organism evidence="1">
    <name type="scientific">Enterobacter cloacae</name>
    <dbReference type="NCBI Taxonomy" id="550"/>
    <lineage>
        <taxon>Bacteria</taxon>
        <taxon>Pseudomonadati</taxon>
        <taxon>Pseudomonadota</taxon>
        <taxon>Gammaproteobacteria</taxon>
        <taxon>Enterobacterales</taxon>
        <taxon>Enterobacteriaceae</taxon>
        <taxon>Enterobacter</taxon>
        <taxon>Enterobacter cloacae complex</taxon>
    </lineage>
</organism>
<geneLocation type="plasmid" evidence="1">
    <name>pKPC2-EC14653</name>
</geneLocation>
<sequence>MINFKDFPGVKEGTFFISQDEKQATVDMNEWIENNAVSIMSIETIQREGLFICVRLWYKEER</sequence>
<dbReference type="EMBL" id="KP868646">
    <property type="protein sequence ID" value="AKN19678.1"/>
    <property type="molecule type" value="Genomic_DNA"/>
</dbReference>
<name>A0A0K0NPR4_ENTCL</name>
<gene>
    <name evidence="1" type="ORF">pKPC2_EC14653_00075</name>
</gene>
<proteinExistence type="predicted"/>
<protein>
    <submittedName>
        <fullName evidence="1">Uncharacterized protein</fullName>
    </submittedName>
</protein>
<accession>A0A0K0NPR4</accession>
<dbReference type="AlphaFoldDB" id="A0A0K0NPR4"/>